<protein>
    <recommendedName>
        <fullName evidence="3">TFIIS N-terminal domain-containing protein</fullName>
    </recommendedName>
</protein>
<dbReference type="EMBL" id="CDMY01000206">
    <property type="protein sequence ID" value="CEL94126.1"/>
    <property type="molecule type" value="Genomic_DNA"/>
</dbReference>
<dbReference type="Pfam" id="PF08711">
    <property type="entry name" value="Med26"/>
    <property type="match status" value="1"/>
</dbReference>
<dbReference type="InterPro" id="IPR035441">
    <property type="entry name" value="TFIIS/LEDGF_dom_sf"/>
</dbReference>
<dbReference type="InParanoid" id="A0A0G4EEM3"/>
<dbReference type="VEuPathDB" id="CryptoDB:Vbra_11489"/>
<feature type="region of interest" description="Disordered" evidence="2">
    <location>
        <begin position="121"/>
        <end position="251"/>
    </location>
</feature>
<feature type="compositionally biased region" description="Basic and acidic residues" evidence="2">
    <location>
        <begin position="211"/>
        <end position="227"/>
    </location>
</feature>
<feature type="region of interest" description="Disordered" evidence="2">
    <location>
        <begin position="1"/>
        <end position="33"/>
    </location>
</feature>
<feature type="coiled-coil region" evidence="1">
    <location>
        <begin position="49"/>
        <end position="83"/>
    </location>
</feature>
<accession>A0A0G4EEM3</accession>
<feature type="domain" description="TFIIS N-terminal" evidence="3">
    <location>
        <begin position="301"/>
        <end position="336"/>
    </location>
</feature>
<dbReference type="InterPro" id="IPR017923">
    <property type="entry name" value="TFIIS_N"/>
</dbReference>
<reference evidence="4 5" key="1">
    <citation type="submission" date="2014-11" db="EMBL/GenBank/DDBJ databases">
        <authorList>
            <person name="Zhu J."/>
            <person name="Qi W."/>
            <person name="Song R."/>
        </authorList>
    </citation>
    <scope>NUCLEOTIDE SEQUENCE [LARGE SCALE GENOMIC DNA]</scope>
</reference>
<evidence type="ECO:0000259" key="3">
    <source>
        <dbReference type="Pfam" id="PF08711"/>
    </source>
</evidence>
<dbReference type="SUPFAM" id="SSF47676">
    <property type="entry name" value="Conserved domain common to transcription factors TFIIS, elongin A, CRSP70"/>
    <property type="match status" value="1"/>
</dbReference>
<sequence length="355" mass="38393">MAESATASARGQDAEVAAAAAAADGSSTSMLPSSVAACEQALHKFRSAYEEVQVAIQALCQENETLRRQRDEQTRRVEQIRDLISCDSNPAPLKRARTVAAVPLAEPSPLLPHIARHQSDIPQPSQSIVPETQTHPRQQRDEEDQHGAARPPLSDTSTPPSDHHTQQTQQTQQAQPPAPSCKGPREGAAEERAGESGDEQRAATATGVAAGRDEGCHGAQGHQHEGSSEGDQSLEPEEKISHYSGGGVTDWARMDDASLTELLTRTKDDLADKLQKQEYDGMLSALDTLSGQLAKIAAERLEGLLKRSDLGRALNQRLKKAGNEQVKDRSKELVSELMTRIKGCRDTHTHHDAND</sequence>
<dbReference type="Proteomes" id="UP000041254">
    <property type="component" value="Unassembled WGS sequence"/>
</dbReference>
<keyword evidence="1" id="KW-0175">Coiled coil</keyword>
<evidence type="ECO:0000313" key="4">
    <source>
        <dbReference type="EMBL" id="CEL94126.1"/>
    </source>
</evidence>
<feature type="compositionally biased region" description="Basic and acidic residues" evidence="2">
    <location>
        <begin position="183"/>
        <end position="201"/>
    </location>
</feature>
<evidence type="ECO:0000313" key="5">
    <source>
        <dbReference type="Proteomes" id="UP000041254"/>
    </source>
</evidence>
<feature type="compositionally biased region" description="Low complexity" evidence="2">
    <location>
        <begin position="151"/>
        <end position="175"/>
    </location>
</feature>
<gene>
    <name evidence="4" type="ORF">Vbra_11489</name>
</gene>
<evidence type="ECO:0000256" key="1">
    <source>
        <dbReference type="SAM" id="Coils"/>
    </source>
</evidence>
<name>A0A0G4EEM3_VITBC</name>
<feature type="compositionally biased region" description="Polar residues" evidence="2">
    <location>
        <begin position="121"/>
        <end position="136"/>
    </location>
</feature>
<organism evidence="4 5">
    <name type="scientific">Vitrella brassicaformis (strain CCMP3155)</name>
    <dbReference type="NCBI Taxonomy" id="1169540"/>
    <lineage>
        <taxon>Eukaryota</taxon>
        <taxon>Sar</taxon>
        <taxon>Alveolata</taxon>
        <taxon>Colpodellida</taxon>
        <taxon>Vitrellaceae</taxon>
        <taxon>Vitrella</taxon>
    </lineage>
</organism>
<evidence type="ECO:0000256" key="2">
    <source>
        <dbReference type="SAM" id="MobiDB-lite"/>
    </source>
</evidence>
<dbReference type="AlphaFoldDB" id="A0A0G4EEM3"/>
<keyword evidence="5" id="KW-1185">Reference proteome</keyword>
<proteinExistence type="predicted"/>
<feature type="compositionally biased region" description="Basic and acidic residues" evidence="2">
    <location>
        <begin position="138"/>
        <end position="147"/>
    </location>
</feature>